<dbReference type="GO" id="GO:0003887">
    <property type="term" value="F:DNA-directed DNA polymerase activity"/>
    <property type="evidence" value="ECO:0007669"/>
    <property type="project" value="UniProtKB-KW"/>
</dbReference>
<evidence type="ECO:0000256" key="2">
    <source>
        <dbReference type="ARBA" id="ARBA00022932"/>
    </source>
</evidence>
<dbReference type="RefSeq" id="WP_163107232.1">
    <property type="nucleotide sequence ID" value="NZ_JAAAWO010000011.1"/>
</dbReference>
<keyword evidence="2" id="KW-0808">Transferase</keyword>
<evidence type="ECO:0000256" key="3">
    <source>
        <dbReference type="ARBA" id="ARBA00049244"/>
    </source>
</evidence>
<dbReference type="EC" id="2.7.7.7" evidence="1"/>
<evidence type="ECO:0000313" key="5">
    <source>
        <dbReference type="Proteomes" id="UP000471381"/>
    </source>
</evidence>
<comment type="caution">
    <text evidence="4">The sequence shown here is derived from an EMBL/GenBank/DDBJ whole genome shotgun (WGS) entry which is preliminary data.</text>
</comment>
<dbReference type="EMBL" id="JAAAWO010000011">
    <property type="protein sequence ID" value="NDW16633.1"/>
    <property type="molecule type" value="Genomic_DNA"/>
</dbReference>
<dbReference type="Gene3D" id="3.40.50.300">
    <property type="entry name" value="P-loop containing nucleotide triphosphate hydrolases"/>
    <property type="match status" value="1"/>
</dbReference>
<dbReference type="SUPFAM" id="SSF52540">
    <property type="entry name" value="P-loop containing nucleoside triphosphate hydrolases"/>
    <property type="match status" value="1"/>
</dbReference>
<evidence type="ECO:0000256" key="1">
    <source>
        <dbReference type="ARBA" id="ARBA00012417"/>
    </source>
</evidence>
<keyword evidence="2" id="KW-0548">Nucleotidyltransferase</keyword>
<dbReference type="PANTHER" id="PTHR11669:SF8">
    <property type="entry name" value="DNA POLYMERASE III SUBUNIT DELTA"/>
    <property type="match status" value="1"/>
</dbReference>
<comment type="catalytic activity">
    <reaction evidence="3">
        <text>DNA(n) + a 2'-deoxyribonucleoside 5'-triphosphate = DNA(n+1) + diphosphate</text>
        <dbReference type="Rhea" id="RHEA:22508"/>
        <dbReference type="Rhea" id="RHEA-COMP:17339"/>
        <dbReference type="Rhea" id="RHEA-COMP:17340"/>
        <dbReference type="ChEBI" id="CHEBI:33019"/>
        <dbReference type="ChEBI" id="CHEBI:61560"/>
        <dbReference type="ChEBI" id="CHEBI:173112"/>
        <dbReference type="EC" id="2.7.7.7"/>
    </reaction>
</comment>
<dbReference type="InterPro" id="IPR027417">
    <property type="entry name" value="P-loop_NTPase"/>
</dbReference>
<dbReference type="Proteomes" id="UP000471381">
    <property type="component" value="Unassembled WGS sequence"/>
</dbReference>
<proteinExistence type="predicted"/>
<evidence type="ECO:0000313" key="4">
    <source>
        <dbReference type="EMBL" id="NDW16633.1"/>
    </source>
</evidence>
<dbReference type="GO" id="GO:0006261">
    <property type="term" value="P:DNA-templated DNA replication"/>
    <property type="evidence" value="ECO:0007669"/>
    <property type="project" value="TreeGrafter"/>
</dbReference>
<dbReference type="AlphaFoldDB" id="A0A6N9TH46"/>
<dbReference type="GO" id="GO:0009360">
    <property type="term" value="C:DNA polymerase III complex"/>
    <property type="evidence" value="ECO:0007669"/>
    <property type="project" value="TreeGrafter"/>
</dbReference>
<sequence length="293" mass="32147">MYPWFNDVFHSFTSRYLANKLHHALLLSGASGIGKYRLAQELGNALLCKTPTQQGACETCSSCLLRIAGNHPDLYILESEKQLGVDKIREGIAKLSGTAQMSGNKVLLIPNADTMTEAAANALLKTLEEPTANTYLVLITSSITKLMPTILSRCEKHALPLPSLALSLNYLRECGVEDASEALLAAYGNAPLRAEAALKGEEEFSFRTFNDDFQALLAGDASSQALRLAKKWQDNAVLASQWCMQKAHGDYMASQQPSDYSRYAQCVDVVKTLQHPGVNRSMVLFGLLKLFQR</sequence>
<keyword evidence="5" id="KW-1185">Reference proteome</keyword>
<organism evidence="4 5">
    <name type="scientific">Alteromonas genovensis</name>
    <dbReference type="NCBI Taxonomy" id="471225"/>
    <lineage>
        <taxon>Bacteria</taxon>
        <taxon>Pseudomonadati</taxon>
        <taxon>Pseudomonadota</taxon>
        <taxon>Gammaproteobacteria</taxon>
        <taxon>Alteromonadales</taxon>
        <taxon>Alteromonadaceae</taxon>
        <taxon>Alteromonas/Salinimonas group</taxon>
        <taxon>Alteromonas</taxon>
    </lineage>
</organism>
<name>A0A6N9TH46_9ALTE</name>
<protein>
    <recommendedName>
        <fullName evidence="1">DNA-directed DNA polymerase</fullName>
        <ecNumber evidence="1">2.7.7.7</ecNumber>
    </recommendedName>
</protein>
<dbReference type="PANTHER" id="PTHR11669">
    <property type="entry name" value="REPLICATION FACTOR C / DNA POLYMERASE III GAMMA-TAU SUBUNIT"/>
    <property type="match status" value="1"/>
</dbReference>
<dbReference type="Pfam" id="PF13177">
    <property type="entry name" value="DNA_pol3_delta2"/>
    <property type="match status" value="1"/>
</dbReference>
<reference evidence="4 5" key="1">
    <citation type="submission" date="2020-01" db="EMBL/GenBank/DDBJ databases">
        <title>Genomes of bacteria type strains.</title>
        <authorList>
            <person name="Chen J."/>
            <person name="Zhu S."/>
            <person name="Yang J."/>
        </authorList>
    </citation>
    <scope>NUCLEOTIDE SEQUENCE [LARGE SCALE GENOMIC DNA]</scope>
    <source>
        <strain evidence="4 5">LMG 24078</strain>
    </source>
</reference>
<dbReference type="InterPro" id="IPR050238">
    <property type="entry name" value="DNA_Rep/Repair_Clamp_Loader"/>
</dbReference>
<accession>A0A6N9TH46</accession>
<gene>
    <name evidence="4" type="ORF">GTQ48_14055</name>
</gene>
<keyword evidence="2" id="KW-0239">DNA-directed DNA polymerase</keyword>